<dbReference type="PANTHER" id="PTHR34314">
    <property type="entry name" value="CRENARCHAEAL PROTEIN, PUTATIVE-RELATED"/>
    <property type="match status" value="1"/>
</dbReference>
<name>A0A510DTH3_9CREN</name>
<accession>A0A510DTH3</accession>
<protein>
    <recommendedName>
        <fullName evidence="3">DUF3782 domain-containing protein</fullName>
    </recommendedName>
</protein>
<keyword evidence="2" id="KW-1185">Reference proteome</keyword>
<dbReference type="PANTHER" id="PTHR34314:SF7">
    <property type="entry name" value="DUF3782 DOMAIN-CONTAINING PROTEIN"/>
    <property type="match status" value="1"/>
</dbReference>
<dbReference type="Pfam" id="PF07788">
    <property type="entry name" value="PDDEXK_10"/>
    <property type="match status" value="1"/>
</dbReference>
<evidence type="ECO:0008006" key="3">
    <source>
        <dbReference type="Google" id="ProtNLM"/>
    </source>
</evidence>
<dbReference type="InterPro" id="IPR012431">
    <property type="entry name" value="PDDEXK_10"/>
</dbReference>
<organism evidence="1 2">
    <name type="scientific">Sulfuracidifex tepidarius</name>
    <dbReference type="NCBI Taxonomy" id="1294262"/>
    <lineage>
        <taxon>Archaea</taxon>
        <taxon>Thermoproteota</taxon>
        <taxon>Thermoprotei</taxon>
        <taxon>Sulfolobales</taxon>
        <taxon>Sulfolobaceae</taxon>
        <taxon>Sulfuracidifex</taxon>
    </lineage>
</organism>
<gene>
    <name evidence="1" type="ORF">IC006_0674</name>
</gene>
<dbReference type="KEGG" id="step:IC006_0674"/>
<dbReference type="InterPro" id="IPR024271">
    <property type="entry name" value="DUF3782"/>
</dbReference>
<dbReference type="AlphaFoldDB" id="A0A510DTH3"/>
<dbReference type="STRING" id="1294262.GCA_001316085_02851"/>
<dbReference type="EMBL" id="AP018929">
    <property type="protein sequence ID" value="BBG23390.1"/>
    <property type="molecule type" value="Genomic_DNA"/>
</dbReference>
<dbReference type="Proteomes" id="UP000322983">
    <property type="component" value="Chromosome"/>
</dbReference>
<sequence>MYIRMSLADEIKKILTENPSIIADVLTSRPEILYQALAKLMPWQNLATKDDLKDLATKEELEEIKRVMATKDDIKNIATKDDIKNIATKDDIKNIATKDDIKNIATKDDIKNIATKKDIKRLEVTISALGARWGITAEDVFRQGIVELLADVGWKVDREITFDKEGFVYGYPSEVEIDVVVNDGKVILVELNASLKRGELVQISKKREFYEKVKGRKVSEVMVVTPFIDDRNEERVVAIANSLGIKIVKPSELDSQD</sequence>
<proteinExistence type="predicted"/>
<evidence type="ECO:0000313" key="2">
    <source>
        <dbReference type="Proteomes" id="UP000322983"/>
    </source>
</evidence>
<dbReference type="Pfam" id="PF12644">
    <property type="entry name" value="DUF3782"/>
    <property type="match status" value="1"/>
</dbReference>
<evidence type="ECO:0000313" key="1">
    <source>
        <dbReference type="EMBL" id="BBG23390.1"/>
    </source>
</evidence>
<reference evidence="1 2" key="1">
    <citation type="journal article" date="2020" name="Int. J. Syst. Evol. Microbiol.">
        <title>Sulfuracidifex tepidarius gen. nov., sp. nov. and transfer of Sulfolobus metallicus Huber and Stetter 1992 to the genus Sulfuracidifex as Sulfuracidifex metallicus comb. nov.</title>
        <authorList>
            <person name="Itoh T."/>
            <person name="Miura T."/>
            <person name="Sakai H.D."/>
            <person name="Kato S."/>
            <person name="Ohkuma M."/>
            <person name="Takashina T."/>
        </authorList>
    </citation>
    <scope>NUCLEOTIDE SEQUENCE [LARGE SCALE GENOMIC DNA]</scope>
    <source>
        <strain evidence="1 2">IC-006</strain>
    </source>
</reference>